<feature type="compositionally biased region" description="Basic and acidic residues" evidence="5">
    <location>
        <begin position="26"/>
        <end position="116"/>
    </location>
</feature>
<evidence type="ECO:0000256" key="3">
    <source>
        <dbReference type="ARBA" id="ARBA00022989"/>
    </source>
</evidence>
<evidence type="ECO:0000256" key="6">
    <source>
        <dbReference type="SAM" id="Phobius"/>
    </source>
</evidence>
<dbReference type="Pfam" id="PF07690">
    <property type="entry name" value="MFS_1"/>
    <property type="match status" value="1"/>
</dbReference>
<comment type="subcellular location">
    <subcellularLocation>
        <location evidence="1">Membrane</location>
        <topology evidence="1">Multi-pass membrane protein</topology>
    </subcellularLocation>
</comment>
<gene>
    <name evidence="8" type="ORF">AC579_10266</name>
</gene>
<dbReference type="AlphaFoldDB" id="A0A139I5N8"/>
<evidence type="ECO:0000313" key="8">
    <source>
        <dbReference type="EMBL" id="KXT09959.1"/>
    </source>
</evidence>
<evidence type="ECO:0000256" key="1">
    <source>
        <dbReference type="ARBA" id="ARBA00004141"/>
    </source>
</evidence>
<feature type="transmembrane region" description="Helical" evidence="6">
    <location>
        <begin position="410"/>
        <end position="433"/>
    </location>
</feature>
<dbReference type="GO" id="GO:0005886">
    <property type="term" value="C:plasma membrane"/>
    <property type="evidence" value="ECO:0007669"/>
    <property type="project" value="TreeGrafter"/>
</dbReference>
<dbReference type="InterPro" id="IPR020846">
    <property type="entry name" value="MFS_dom"/>
</dbReference>
<feature type="transmembrane region" description="Helical" evidence="6">
    <location>
        <begin position="482"/>
        <end position="508"/>
    </location>
</feature>
<evidence type="ECO:0000259" key="7">
    <source>
        <dbReference type="PROSITE" id="PS50850"/>
    </source>
</evidence>
<feature type="transmembrane region" description="Helical" evidence="6">
    <location>
        <begin position="295"/>
        <end position="315"/>
    </location>
</feature>
<feature type="region of interest" description="Disordered" evidence="5">
    <location>
        <begin position="1"/>
        <end position="116"/>
    </location>
</feature>
<evidence type="ECO:0000256" key="2">
    <source>
        <dbReference type="ARBA" id="ARBA00022692"/>
    </source>
</evidence>
<proteinExistence type="predicted"/>
<feature type="transmembrane region" description="Helical" evidence="6">
    <location>
        <begin position="552"/>
        <end position="574"/>
    </location>
</feature>
<dbReference type="InterPro" id="IPR036259">
    <property type="entry name" value="MFS_trans_sf"/>
</dbReference>
<comment type="caution">
    <text evidence="8">The sequence shown here is derived from an EMBL/GenBank/DDBJ whole genome shotgun (WGS) entry which is preliminary data.</text>
</comment>
<keyword evidence="4 6" id="KW-0472">Membrane</keyword>
<dbReference type="PROSITE" id="PS50850">
    <property type="entry name" value="MFS"/>
    <property type="match status" value="1"/>
</dbReference>
<dbReference type="SUPFAM" id="SSF103473">
    <property type="entry name" value="MFS general substrate transporter"/>
    <property type="match status" value="1"/>
</dbReference>
<evidence type="ECO:0000256" key="4">
    <source>
        <dbReference type="ARBA" id="ARBA00023136"/>
    </source>
</evidence>
<feature type="transmembrane region" description="Helical" evidence="6">
    <location>
        <begin position="374"/>
        <end position="398"/>
    </location>
</feature>
<keyword evidence="9" id="KW-1185">Reference proteome</keyword>
<accession>A0A139I5N8</accession>
<dbReference type="PANTHER" id="PTHR23502">
    <property type="entry name" value="MAJOR FACILITATOR SUPERFAMILY"/>
    <property type="match status" value="1"/>
</dbReference>
<dbReference type="GO" id="GO:0022857">
    <property type="term" value="F:transmembrane transporter activity"/>
    <property type="evidence" value="ECO:0007669"/>
    <property type="project" value="InterPro"/>
</dbReference>
<dbReference type="InterPro" id="IPR011701">
    <property type="entry name" value="MFS"/>
</dbReference>
<name>A0A139I5N8_9PEZI</name>
<reference evidence="8 9" key="1">
    <citation type="submission" date="2015-07" db="EMBL/GenBank/DDBJ databases">
        <title>Comparative genomics of the Sigatoka disease complex on banana suggests a link between parallel evolutionary changes in Pseudocercospora fijiensis and Pseudocercospora eumusae and increased virulence on the banana host.</title>
        <authorList>
            <person name="Chang T.-C."/>
            <person name="Salvucci A."/>
            <person name="Crous P.W."/>
            <person name="Stergiopoulos I."/>
        </authorList>
    </citation>
    <scope>NUCLEOTIDE SEQUENCE [LARGE SCALE GENOMIC DNA]</scope>
    <source>
        <strain evidence="8 9">CBS 116634</strain>
    </source>
</reference>
<feature type="transmembrane region" description="Helical" evidence="6">
    <location>
        <begin position="265"/>
        <end position="283"/>
    </location>
</feature>
<dbReference type="PANTHER" id="PTHR23502:SF13">
    <property type="entry name" value="MULTIDRUG TRANSPORTER, PUTATIVE (AFU_ORTHOLOGUE AFUA_2G12550)-RELATED"/>
    <property type="match status" value="1"/>
</dbReference>
<dbReference type="Gene3D" id="1.20.1250.20">
    <property type="entry name" value="MFS general substrate transporter like domains"/>
    <property type="match status" value="1"/>
</dbReference>
<keyword evidence="2 6" id="KW-0812">Transmembrane</keyword>
<feature type="domain" description="Major facilitator superfamily (MFS) profile" evidence="7">
    <location>
        <begin position="142"/>
        <end position="581"/>
    </location>
</feature>
<dbReference type="FunFam" id="1.20.1250.20:FF:000088">
    <property type="entry name" value="MFS multidrug transporter, putative"/>
    <property type="match status" value="1"/>
</dbReference>
<dbReference type="Proteomes" id="UP000073492">
    <property type="component" value="Unassembled WGS sequence"/>
</dbReference>
<dbReference type="OrthoDB" id="5376138at2759"/>
<organism evidence="8 9">
    <name type="scientific">Pseudocercospora musae</name>
    <dbReference type="NCBI Taxonomy" id="113226"/>
    <lineage>
        <taxon>Eukaryota</taxon>
        <taxon>Fungi</taxon>
        <taxon>Dikarya</taxon>
        <taxon>Ascomycota</taxon>
        <taxon>Pezizomycotina</taxon>
        <taxon>Dothideomycetes</taxon>
        <taxon>Dothideomycetidae</taxon>
        <taxon>Mycosphaerellales</taxon>
        <taxon>Mycosphaerellaceae</taxon>
        <taxon>Pseudocercospora</taxon>
    </lineage>
</organism>
<keyword evidence="3 6" id="KW-1133">Transmembrane helix</keyword>
<dbReference type="EMBL" id="LFZO01000295">
    <property type="protein sequence ID" value="KXT09959.1"/>
    <property type="molecule type" value="Genomic_DNA"/>
</dbReference>
<sequence length="677" mass="75046">MHQPDLDRANANGKLEADGPCSPDETGSHHPWEQHLGKEDPSEQHLGKEDPSEQHLGKEDPSEQRLGKEDPSEQHLGKEDPSEQRLGKEDPSEQHLGKERGSGHAEKRTYDKHDTHAKHELTEDDCYEELGFAFPNWKKWYILSVIFIVQVSMNFNTSLYSNAIGGISHEFGVSAQAARCGAMIFLVTYAFGCELWAPWSEEFGRWPILQLSLFLVNIWQLPVALADNFATVMVGRALGGLSSAGGSVTLGMIADMWESDTQQYAVAYVVFSSVGGSILGPIVGGFSEQYLHWRWSIWIQLIFGGFVQILHFFTVPETRTTIMMNRIAKKRRKANPEANVWGPDELVPFKLRFSAKEVLITWIRPFKMFLTEPIVLVSSLLSGFSDALIFMFIQSFALVYEQWDFDAVQIGLSFISIGVGYLIAWALFIPAIRRNINERRAKPDDERAQYESRLWFLLYTAPCLPIGLIGFAWTIQGPPIHWIGSMVFAAVVGIANYSIYMATIDYMICAYGPYSASATGGNGWSRDFLAGVLTVPATPFFSNIGASSGNNLEYACTILFCISAVLVAAVYVIYWKGPTLRARSPFAQQLAQEARNASVDGGRRPSAIAYGGSRRGSYVSQSRPGPGPRSYSQQNRFFGENRVTPRGTPRGTPSASRANSVAAIHNLKAKTTGHAAV</sequence>
<feature type="transmembrane region" description="Helical" evidence="6">
    <location>
        <begin position="454"/>
        <end position="476"/>
    </location>
</feature>
<evidence type="ECO:0000256" key="5">
    <source>
        <dbReference type="SAM" id="MobiDB-lite"/>
    </source>
</evidence>
<evidence type="ECO:0000313" key="9">
    <source>
        <dbReference type="Proteomes" id="UP000073492"/>
    </source>
</evidence>
<feature type="region of interest" description="Disordered" evidence="5">
    <location>
        <begin position="594"/>
        <end position="659"/>
    </location>
</feature>
<protein>
    <recommendedName>
        <fullName evidence="7">Major facilitator superfamily (MFS) profile domain-containing protein</fullName>
    </recommendedName>
</protein>